<dbReference type="AlphaFoldDB" id="A0AAV2T528"/>
<dbReference type="GO" id="GO:0006689">
    <property type="term" value="P:ganglioside catabolic process"/>
    <property type="evidence" value="ECO:0007669"/>
    <property type="project" value="TreeGrafter"/>
</dbReference>
<dbReference type="PIRSF" id="PIRSF001093">
    <property type="entry name" value="B-hxosamndse_ab_euk"/>
    <property type="match status" value="1"/>
</dbReference>
<keyword evidence="4" id="KW-0378">Hydrolase</keyword>
<keyword evidence="6" id="KW-0326">Glycosidase</keyword>
<evidence type="ECO:0000259" key="9">
    <source>
        <dbReference type="Pfam" id="PF14845"/>
    </source>
</evidence>
<evidence type="ECO:0000256" key="4">
    <source>
        <dbReference type="ARBA" id="ARBA00022801"/>
    </source>
</evidence>
<dbReference type="Pfam" id="PF14845">
    <property type="entry name" value="Glycohydro_20b2"/>
    <property type="match status" value="1"/>
</dbReference>
<feature type="domain" description="Beta-hexosaminidase eukaryotic type N-terminal" evidence="9">
    <location>
        <begin position="1"/>
        <end position="173"/>
    </location>
</feature>
<dbReference type="GO" id="GO:0030203">
    <property type="term" value="P:glycosaminoglycan metabolic process"/>
    <property type="evidence" value="ECO:0007669"/>
    <property type="project" value="TreeGrafter"/>
</dbReference>
<dbReference type="InterPro" id="IPR015883">
    <property type="entry name" value="Glyco_hydro_20_cat"/>
</dbReference>
<evidence type="ECO:0000259" key="8">
    <source>
        <dbReference type="Pfam" id="PF00728"/>
    </source>
</evidence>
<dbReference type="EC" id="3.2.1.52" evidence="3"/>
<dbReference type="Gene3D" id="3.30.379.10">
    <property type="entry name" value="Chitobiase/beta-hexosaminidase domain 2-like"/>
    <property type="match status" value="1"/>
</dbReference>
<dbReference type="GO" id="GO:0004563">
    <property type="term" value="F:beta-N-acetylhexosaminidase activity"/>
    <property type="evidence" value="ECO:0007669"/>
    <property type="project" value="UniProtKB-EC"/>
</dbReference>
<dbReference type="InterPro" id="IPR029019">
    <property type="entry name" value="HEX_eukaryotic_N"/>
</dbReference>
<keyword evidence="5" id="KW-0325">Glycoprotein</keyword>
<comment type="catalytic activity">
    <reaction evidence="1">
        <text>Hydrolysis of terminal non-reducing N-acetyl-D-hexosamine residues in N-acetyl-beta-D-hexosaminides.</text>
        <dbReference type="EC" id="3.2.1.52"/>
    </reaction>
</comment>
<protein>
    <recommendedName>
        <fullName evidence="3">beta-N-acetylhexosaminidase</fullName>
        <ecNumber evidence="3">3.2.1.52</ecNumber>
    </recommendedName>
</protein>
<dbReference type="InterPro" id="IPR017853">
    <property type="entry name" value="GH"/>
</dbReference>
<feature type="active site" description="Proton donor" evidence="7">
    <location>
        <position position="317"/>
    </location>
</feature>
<reference evidence="10" key="1">
    <citation type="submission" date="2024-06" db="EMBL/GenBank/DDBJ databases">
        <authorList>
            <person name="Liu X."/>
            <person name="Lenzi L."/>
            <person name="Haldenby T S."/>
            <person name="Uol C."/>
        </authorList>
    </citation>
    <scope>NUCLEOTIDE SEQUENCE</scope>
</reference>
<dbReference type="Pfam" id="PF00728">
    <property type="entry name" value="Glyco_hydro_20"/>
    <property type="match status" value="1"/>
</dbReference>
<sequence>MPRPKSWSATQNFYRIDDEHLQIVPMGEVNYILESAISRLSRIIKTRLEISTYTFLWQHQEPNLDRLSEETFQHGTHPIVGTAGAGELNYEQPTQPWSEETVDTFFKIFPNSVTMDRRSTIRRVLVFVQSSGKPWPSSKMNETYSLAVSSRGIGILAKETWGALRALESLSQLMWCNSDRSKIFINQTFIEDAPRFVHRGVLIDTSRHYISKAVLLTNLGAFNPAHVYTAQDIKSILEFARMRGIRVIPEFDIPGHTLSLSRSMPETLSKCQAPSKSRAFFGPMNPFSNKTNAFLKKLFSEVFGLFQDEYVHLGGDEVETTCLDQDPEAEKQRQELQISNRNLMFAYFWRRVQDVVTKIGEEDLGKRRKIIIWEEAIKSFIDPKNSTLVQVWKSDSLSQGDIARPVIYSSCWYLDRILGPDDWQRAYACDPSKSETSRRRQYLGPDFAIISVFSQIILPNN</sequence>
<evidence type="ECO:0000256" key="7">
    <source>
        <dbReference type="PIRSR" id="PIRSR001093-1"/>
    </source>
</evidence>
<evidence type="ECO:0000313" key="10">
    <source>
        <dbReference type="EMBL" id="CAL5131282.1"/>
    </source>
</evidence>
<organism evidence="10 11">
    <name type="scientific">Calicophoron daubneyi</name>
    <name type="common">Rumen fluke</name>
    <name type="synonym">Paramphistomum daubneyi</name>
    <dbReference type="NCBI Taxonomy" id="300641"/>
    <lineage>
        <taxon>Eukaryota</taxon>
        <taxon>Metazoa</taxon>
        <taxon>Spiralia</taxon>
        <taxon>Lophotrochozoa</taxon>
        <taxon>Platyhelminthes</taxon>
        <taxon>Trematoda</taxon>
        <taxon>Digenea</taxon>
        <taxon>Plagiorchiida</taxon>
        <taxon>Pronocephalata</taxon>
        <taxon>Paramphistomoidea</taxon>
        <taxon>Paramphistomidae</taxon>
        <taxon>Calicophoron</taxon>
    </lineage>
</organism>
<dbReference type="PANTHER" id="PTHR22600:SF21">
    <property type="entry name" value="BETA-HEXOSAMINIDASE A"/>
    <property type="match status" value="1"/>
</dbReference>
<feature type="domain" description="Glycoside hydrolase family 20 catalytic" evidence="8">
    <location>
        <begin position="216"/>
        <end position="420"/>
    </location>
</feature>
<dbReference type="PRINTS" id="PR00738">
    <property type="entry name" value="GLHYDRLASE20"/>
</dbReference>
<dbReference type="Proteomes" id="UP001497525">
    <property type="component" value="Unassembled WGS sequence"/>
</dbReference>
<dbReference type="InterPro" id="IPR029018">
    <property type="entry name" value="Hex-like_dom2"/>
</dbReference>
<dbReference type="SUPFAM" id="SSF55545">
    <property type="entry name" value="beta-N-acetylhexosaminidase-like domain"/>
    <property type="match status" value="1"/>
</dbReference>
<evidence type="ECO:0000256" key="6">
    <source>
        <dbReference type="ARBA" id="ARBA00023295"/>
    </source>
</evidence>
<dbReference type="GO" id="GO:0005764">
    <property type="term" value="C:lysosome"/>
    <property type="evidence" value="ECO:0007669"/>
    <property type="project" value="TreeGrafter"/>
</dbReference>
<accession>A0AAV2T528</accession>
<dbReference type="GO" id="GO:0016020">
    <property type="term" value="C:membrane"/>
    <property type="evidence" value="ECO:0007669"/>
    <property type="project" value="TreeGrafter"/>
</dbReference>
<dbReference type="Gene3D" id="3.20.20.80">
    <property type="entry name" value="Glycosidases"/>
    <property type="match status" value="1"/>
</dbReference>
<evidence type="ECO:0000256" key="3">
    <source>
        <dbReference type="ARBA" id="ARBA00012663"/>
    </source>
</evidence>
<dbReference type="PANTHER" id="PTHR22600">
    <property type="entry name" value="BETA-HEXOSAMINIDASE"/>
    <property type="match status" value="1"/>
</dbReference>
<dbReference type="SUPFAM" id="SSF51445">
    <property type="entry name" value="(Trans)glycosidases"/>
    <property type="match status" value="1"/>
</dbReference>
<gene>
    <name evidence="10" type="ORF">CDAUBV1_LOCUS3709</name>
</gene>
<evidence type="ECO:0000313" key="11">
    <source>
        <dbReference type="Proteomes" id="UP001497525"/>
    </source>
</evidence>
<comment type="similarity">
    <text evidence="2">Belongs to the glycosyl hydrolase 20 family.</text>
</comment>
<evidence type="ECO:0000256" key="5">
    <source>
        <dbReference type="ARBA" id="ARBA00023180"/>
    </source>
</evidence>
<evidence type="ECO:0000256" key="1">
    <source>
        <dbReference type="ARBA" id="ARBA00001231"/>
    </source>
</evidence>
<name>A0AAV2T528_CALDB</name>
<comment type="caution">
    <text evidence="10">The sequence shown here is derived from an EMBL/GenBank/DDBJ whole genome shotgun (WGS) entry which is preliminary data.</text>
</comment>
<dbReference type="GO" id="GO:0005975">
    <property type="term" value="P:carbohydrate metabolic process"/>
    <property type="evidence" value="ECO:0007669"/>
    <property type="project" value="InterPro"/>
</dbReference>
<dbReference type="EMBL" id="CAXLJL010000089">
    <property type="protein sequence ID" value="CAL5131282.1"/>
    <property type="molecule type" value="Genomic_DNA"/>
</dbReference>
<evidence type="ECO:0000256" key="2">
    <source>
        <dbReference type="ARBA" id="ARBA00006285"/>
    </source>
</evidence>
<dbReference type="InterPro" id="IPR025705">
    <property type="entry name" value="Beta_hexosaminidase_sua/sub"/>
</dbReference>
<proteinExistence type="inferred from homology"/>